<keyword evidence="1" id="KW-0732">Signal</keyword>
<feature type="signal peptide" evidence="1">
    <location>
        <begin position="1"/>
        <end position="21"/>
    </location>
</feature>
<sequence>MQKNVMVAGILAMSLVSGVYAQKKAKAPEMNFASNVIVAHRGAWKKNNLPQNSIAALQQAVTLECTGSEFDVHMTADDSLVVNHDPEYAGKSIEKSTYAELIATPLSNGEQLPTLFQYLQSGKQQVKTRLVLEIKPSVISKERSILLTEKAMQLVEQLQVKPWITYISFSYDVVKKIHELDPKAPVQYLMGDKSPAELKQDGIMGVDYHYSVFQKHPEWIEEAHKLGIVLNAWTVNDANIMDWLLSNKFAFITTNEPELLAERVKALK</sequence>
<evidence type="ECO:0000256" key="1">
    <source>
        <dbReference type="SAM" id="SignalP"/>
    </source>
</evidence>
<dbReference type="AlphaFoldDB" id="A0A917MQH9"/>
<dbReference type="Pfam" id="PF03009">
    <property type="entry name" value="GDPD"/>
    <property type="match status" value="1"/>
</dbReference>
<organism evidence="3 4">
    <name type="scientific">Filimonas zeae</name>
    <dbReference type="NCBI Taxonomy" id="1737353"/>
    <lineage>
        <taxon>Bacteria</taxon>
        <taxon>Pseudomonadati</taxon>
        <taxon>Bacteroidota</taxon>
        <taxon>Chitinophagia</taxon>
        <taxon>Chitinophagales</taxon>
        <taxon>Chitinophagaceae</taxon>
        <taxon>Filimonas</taxon>
    </lineage>
</organism>
<gene>
    <name evidence="3" type="ORF">GCM10011379_03890</name>
</gene>
<feature type="chain" id="PRO_5036884254" evidence="1">
    <location>
        <begin position="22"/>
        <end position="268"/>
    </location>
</feature>
<reference evidence="3" key="2">
    <citation type="submission" date="2020-09" db="EMBL/GenBank/DDBJ databases">
        <authorList>
            <person name="Sun Q."/>
            <person name="Zhou Y."/>
        </authorList>
    </citation>
    <scope>NUCLEOTIDE SEQUENCE</scope>
    <source>
        <strain evidence="3">CGMCC 1.15290</strain>
    </source>
</reference>
<evidence type="ECO:0000259" key="2">
    <source>
        <dbReference type="PROSITE" id="PS51704"/>
    </source>
</evidence>
<evidence type="ECO:0000313" key="4">
    <source>
        <dbReference type="Proteomes" id="UP000627292"/>
    </source>
</evidence>
<dbReference type="SUPFAM" id="SSF51695">
    <property type="entry name" value="PLC-like phosphodiesterases"/>
    <property type="match status" value="1"/>
</dbReference>
<dbReference type="GO" id="GO:0008081">
    <property type="term" value="F:phosphoric diester hydrolase activity"/>
    <property type="evidence" value="ECO:0007669"/>
    <property type="project" value="InterPro"/>
</dbReference>
<dbReference type="Gene3D" id="3.20.20.190">
    <property type="entry name" value="Phosphatidylinositol (PI) phosphodiesterase"/>
    <property type="match status" value="1"/>
</dbReference>
<dbReference type="GO" id="GO:0006629">
    <property type="term" value="P:lipid metabolic process"/>
    <property type="evidence" value="ECO:0007669"/>
    <property type="project" value="InterPro"/>
</dbReference>
<proteinExistence type="predicted"/>
<dbReference type="PANTHER" id="PTHR46211:SF1">
    <property type="entry name" value="GLYCEROPHOSPHODIESTER PHOSPHODIESTERASE, CYTOPLASMIC"/>
    <property type="match status" value="1"/>
</dbReference>
<dbReference type="PROSITE" id="PS51704">
    <property type="entry name" value="GP_PDE"/>
    <property type="match status" value="1"/>
</dbReference>
<accession>A0A917MQH9</accession>
<dbReference type="PANTHER" id="PTHR46211">
    <property type="entry name" value="GLYCEROPHOSPHORYL DIESTER PHOSPHODIESTERASE"/>
    <property type="match status" value="1"/>
</dbReference>
<comment type="caution">
    <text evidence="3">The sequence shown here is derived from an EMBL/GenBank/DDBJ whole genome shotgun (WGS) entry which is preliminary data.</text>
</comment>
<reference evidence="3" key="1">
    <citation type="journal article" date="2014" name="Int. J. Syst. Evol. Microbiol.">
        <title>Complete genome sequence of Corynebacterium casei LMG S-19264T (=DSM 44701T), isolated from a smear-ripened cheese.</title>
        <authorList>
            <consortium name="US DOE Joint Genome Institute (JGI-PGF)"/>
            <person name="Walter F."/>
            <person name="Albersmeier A."/>
            <person name="Kalinowski J."/>
            <person name="Ruckert C."/>
        </authorList>
    </citation>
    <scope>NUCLEOTIDE SEQUENCE</scope>
    <source>
        <strain evidence="3">CGMCC 1.15290</strain>
    </source>
</reference>
<dbReference type="InterPro" id="IPR017946">
    <property type="entry name" value="PLC-like_Pdiesterase_TIM-brl"/>
</dbReference>
<protein>
    <submittedName>
        <fullName evidence="3">Glycerophosphoryl diester phosphodiesterase</fullName>
    </submittedName>
</protein>
<evidence type="ECO:0000313" key="3">
    <source>
        <dbReference type="EMBL" id="GGH58302.1"/>
    </source>
</evidence>
<name>A0A917MQH9_9BACT</name>
<dbReference type="RefSeq" id="WP_188950181.1">
    <property type="nucleotide sequence ID" value="NZ_BMIB01000001.1"/>
</dbReference>
<dbReference type="EMBL" id="BMIB01000001">
    <property type="protein sequence ID" value="GGH58302.1"/>
    <property type="molecule type" value="Genomic_DNA"/>
</dbReference>
<dbReference type="Proteomes" id="UP000627292">
    <property type="component" value="Unassembled WGS sequence"/>
</dbReference>
<keyword evidence="4" id="KW-1185">Reference proteome</keyword>
<dbReference type="InterPro" id="IPR030395">
    <property type="entry name" value="GP_PDE_dom"/>
</dbReference>
<feature type="domain" description="GP-PDE" evidence="2">
    <location>
        <begin position="35"/>
        <end position="264"/>
    </location>
</feature>